<dbReference type="Proteomes" id="UP000685013">
    <property type="component" value="Chromosome 10"/>
</dbReference>
<evidence type="ECO:0000313" key="2">
    <source>
        <dbReference type="Proteomes" id="UP000685013"/>
    </source>
</evidence>
<reference evidence="1 2" key="1">
    <citation type="journal article" date="2021" name="Hortic Res">
        <title>The domestication of Cucurbita argyrosperma as revealed by the genome of its wild relative.</title>
        <authorList>
            <person name="Barrera-Redondo J."/>
            <person name="Sanchez-de la Vega G."/>
            <person name="Aguirre-Liguori J.A."/>
            <person name="Castellanos-Morales G."/>
            <person name="Gutierrez-Guerrero Y.T."/>
            <person name="Aguirre-Dugua X."/>
            <person name="Aguirre-Planter E."/>
            <person name="Tenaillon M.I."/>
            <person name="Lira-Saade R."/>
            <person name="Eguiarte L.E."/>
        </authorList>
    </citation>
    <scope>NUCLEOTIDE SEQUENCE [LARGE SCALE GENOMIC DNA]</scope>
    <source>
        <strain evidence="1">JBR-2021</strain>
    </source>
</reference>
<sequence>MATTTVPPAAMLSKKFFSDGETPGPAASATSGITIDAVRAAAVSPVMAFSFKDDRTATSLPLDVGAAAMALRDLEEEEAGNGLKKAWLDSLLWVALVNGRASETVEVEAIDMIRKLCEFPELGILVSEVGQGSRKAVERRKLGRFWESSKSSSLSDVATSLCLIGG</sequence>
<dbReference type="EMBL" id="JAGKQH010000010">
    <property type="protein sequence ID" value="KAG6590026.1"/>
    <property type="molecule type" value="Genomic_DNA"/>
</dbReference>
<accession>A0AAV6MZW6</accession>
<protein>
    <submittedName>
        <fullName evidence="1">Uncharacterized protein</fullName>
    </submittedName>
</protein>
<gene>
    <name evidence="1" type="ORF">SDJN03_15449</name>
</gene>
<organism evidence="1 2">
    <name type="scientific">Cucurbita argyrosperma subsp. sororia</name>
    <dbReference type="NCBI Taxonomy" id="37648"/>
    <lineage>
        <taxon>Eukaryota</taxon>
        <taxon>Viridiplantae</taxon>
        <taxon>Streptophyta</taxon>
        <taxon>Embryophyta</taxon>
        <taxon>Tracheophyta</taxon>
        <taxon>Spermatophyta</taxon>
        <taxon>Magnoliopsida</taxon>
        <taxon>eudicotyledons</taxon>
        <taxon>Gunneridae</taxon>
        <taxon>Pentapetalae</taxon>
        <taxon>rosids</taxon>
        <taxon>fabids</taxon>
        <taxon>Cucurbitales</taxon>
        <taxon>Cucurbitaceae</taxon>
        <taxon>Cucurbiteae</taxon>
        <taxon>Cucurbita</taxon>
    </lineage>
</organism>
<dbReference type="AlphaFoldDB" id="A0AAV6MZW6"/>
<feature type="non-terminal residue" evidence="1">
    <location>
        <position position="1"/>
    </location>
</feature>
<proteinExistence type="predicted"/>
<comment type="caution">
    <text evidence="1">The sequence shown here is derived from an EMBL/GenBank/DDBJ whole genome shotgun (WGS) entry which is preliminary data.</text>
</comment>
<keyword evidence="2" id="KW-1185">Reference proteome</keyword>
<name>A0AAV6MZW6_9ROSI</name>
<evidence type="ECO:0000313" key="1">
    <source>
        <dbReference type="EMBL" id="KAG6590026.1"/>
    </source>
</evidence>